<evidence type="ECO:0000313" key="2">
    <source>
        <dbReference type="Proteomes" id="UP000503088"/>
    </source>
</evidence>
<gene>
    <name evidence="1" type="ORF">GXN76_10670</name>
</gene>
<evidence type="ECO:0000313" key="1">
    <source>
        <dbReference type="EMBL" id="QKG84885.1"/>
    </source>
</evidence>
<organism evidence="1 2">
    <name type="scientific">Kroppenstedtia pulmonis</name>
    <dbReference type="NCBI Taxonomy" id="1380685"/>
    <lineage>
        <taxon>Bacteria</taxon>
        <taxon>Bacillati</taxon>
        <taxon>Bacillota</taxon>
        <taxon>Bacilli</taxon>
        <taxon>Bacillales</taxon>
        <taxon>Thermoactinomycetaceae</taxon>
        <taxon>Kroppenstedtia</taxon>
    </lineage>
</organism>
<name>A0A7D3Y5G6_9BACL</name>
<reference evidence="1 2" key="1">
    <citation type="submission" date="2020-01" db="EMBL/GenBank/DDBJ databases">
        <authorList>
            <person name="Gulvik C.A."/>
            <person name="Batra D.G."/>
        </authorList>
    </citation>
    <scope>NUCLEOTIDE SEQUENCE [LARGE SCALE GENOMIC DNA]</scope>
    <source>
        <strain evidence="1 2">W9323</strain>
    </source>
</reference>
<sequence>MPITKSLNRSDQLHDIEEQFTGLHLTSSSATGNLISGEMLLSVHNMEAILSERKESLQTQRSFVAASLFSKYYCHLISSVCYGMTKYRLRLPVTLSSLQIGVDPFLTIHISEQEIQPMDYLMIKQEKTALIQSMIDQNLVPLFHHLITLTDLPIKVLWENAYLYIRAVYRKLLEQAEDPAQQEDIYQDYDEVCRLLAPYHQHITPLKEPTHLRKTCCFKYLLPAGKRCKACCNRNSLSE</sequence>
<proteinExistence type="predicted"/>
<keyword evidence="2" id="KW-1185">Reference proteome</keyword>
<dbReference type="AlphaFoldDB" id="A0A7D3Y5G6"/>
<protein>
    <recommendedName>
        <fullName evidence="3">Aerobactin siderophore biosynthesis IucA/IucC-like C-terminal domain-containing protein</fullName>
    </recommendedName>
</protein>
<dbReference type="EMBL" id="CP048104">
    <property type="protein sequence ID" value="QKG84885.1"/>
    <property type="molecule type" value="Genomic_DNA"/>
</dbReference>
<evidence type="ECO:0008006" key="3">
    <source>
        <dbReference type="Google" id="ProtNLM"/>
    </source>
</evidence>
<accession>A0A7D3Y5G6</accession>
<dbReference type="RefSeq" id="WP_173223013.1">
    <property type="nucleotide sequence ID" value="NZ_CP048104.1"/>
</dbReference>
<dbReference type="Proteomes" id="UP000503088">
    <property type="component" value="Chromosome"/>
</dbReference>
<dbReference type="KEGG" id="kpul:GXN76_10670"/>